<reference evidence="5" key="2">
    <citation type="submission" date="2013-12" db="EMBL/GenBank/DDBJ databases">
        <title>Evolution of pathogenesis and genome organization in the Tremellales.</title>
        <authorList>
            <person name="Cuomo C."/>
            <person name="Litvintseva A."/>
            <person name="Heitman J."/>
            <person name="Chen Y."/>
            <person name="Sun S."/>
            <person name="Springer D."/>
            <person name="Dromer F."/>
            <person name="Young S."/>
            <person name="Zeng Q."/>
            <person name="Chapman S."/>
            <person name="Gujja S."/>
            <person name="Saif S."/>
            <person name="Birren B."/>
        </authorList>
    </citation>
    <scope>NUCLEOTIDE SEQUENCE [LARGE SCALE GENOMIC DNA]</scope>
    <source>
        <strain evidence="5">BCC8398</strain>
    </source>
</reference>
<sequence>MYGAFFLSTVMLLLTGVWTSRVNTSVASHDHKAAHVHGHGHGHSHSHDHGDGHDAWSGEDYMLRPGVQETAQVTHDTIVYALSSAGLSQEEIGAMNVLEVGCGPGAVTSLLLNTFTSVHALDTSPSMLTTLYTRLIAPHPQRTKLSYSLHALSPSSPELFKSGTPLRFPTPADPSRVLAPPRARFDLVVVNLVLHHVDEVEPFMRGAVGLLENGGWLVITEFAPNEMRDRLKHLGVDQGHAHGHGHGHGHVAHSSEKDDGNEAETQGKTNEHGSVNSPGHFHSSFTISALTQLLSEAGLADVHGERRGELPVFGPDQPPVGCLIAKGRKA</sequence>
<evidence type="ECO:0008006" key="6">
    <source>
        <dbReference type="Google" id="ProtNLM"/>
    </source>
</evidence>
<feature type="region of interest" description="Disordered" evidence="2">
    <location>
        <begin position="237"/>
        <end position="281"/>
    </location>
</feature>
<dbReference type="PANTHER" id="PTHR43861:SF3">
    <property type="entry name" value="PUTATIVE (AFU_ORTHOLOGUE AFUA_2G14390)-RELATED"/>
    <property type="match status" value="1"/>
</dbReference>
<feature type="compositionally biased region" description="Polar residues" evidence="2">
    <location>
        <begin position="263"/>
        <end position="281"/>
    </location>
</feature>
<evidence type="ECO:0000256" key="2">
    <source>
        <dbReference type="SAM" id="MobiDB-lite"/>
    </source>
</evidence>
<accession>A0A1B9GY56</accession>
<keyword evidence="5" id="KW-1185">Reference proteome</keyword>
<dbReference type="AlphaFoldDB" id="A0A1B9GY56"/>
<feature type="chain" id="PRO_5008627432" description="Methyltransferase type 12 domain-containing protein" evidence="3">
    <location>
        <begin position="20"/>
        <end position="330"/>
    </location>
</feature>
<organism evidence="4 5">
    <name type="scientific">Kwoniella heveanensis BCC8398</name>
    <dbReference type="NCBI Taxonomy" id="1296120"/>
    <lineage>
        <taxon>Eukaryota</taxon>
        <taxon>Fungi</taxon>
        <taxon>Dikarya</taxon>
        <taxon>Basidiomycota</taxon>
        <taxon>Agaricomycotina</taxon>
        <taxon>Tremellomycetes</taxon>
        <taxon>Tremellales</taxon>
        <taxon>Cryptococcaceae</taxon>
        <taxon>Kwoniella</taxon>
    </lineage>
</organism>
<feature type="region of interest" description="Disordered" evidence="2">
    <location>
        <begin position="34"/>
        <end position="57"/>
    </location>
</feature>
<feature type="compositionally biased region" description="Basic and acidic residues" evidence="2">
    <location>
        <begin position="45"/>
        <end position="56"/>
    </location>
</feature>
<dbReference type="CDD" id="cd02440">
    <property type="entry name" value="AdoMet_MTases"/>
    <property type="match status" value="1"/>
</dbReference>
<keyword evidence="1" id="KW-0808">Transferase</keyword>
<name>A0A1B9GY56_9TREE</name>
<reference evidence="4 5" key="1">
    <citation type="submission" date="2013-07" db="EMBL/GenBank/DDBJ databases">
        <title>The Genome Sequence of Cryptococcus heveanensis BCC8398.</title>
        <authorList>
            <consortium name="The Broad Institute Genome Sequencing Platform"/>
            <person name="Cuomo C."/>
            <person name="Litvintseva A."/>
            <person name="Chen Y."/>
            <person name="Heitman J."/>
            <person name="Sun S."/>
            <person name="Springer D."/>
            <person name="Dromer F."/>
            <person name="Young S.K."/>
            <person name="Zeng Q."/>
            <person name="Gargeya S."/>
            <person name="Fitzgerald M."/>
            <person name="Abouelleil A."/>
            <person name="Alvarado L."/>
            <person name="Berlin A.M."/>
            <person name="Chapman S.B."/>
            <person name="Dewar J."/>
            <person name="Goldberg J."/>
            <person name="Griggs A."/>
            <person name="Gujja S."/>
            <person name="Hansen M."/>
            <person name="Howarth C."/>
            <person name="Imamovic A."/>
            <person name="Larimer J."/>
            <person name="McCowan C."/>
            <person name="Murphy C."/>
            <person name="Pearson M."/>
            <person name="Priest M."/>
            <person name="Roberts A."/>
            <person name="Saif S."/>
            <person name="Shea T."/>
            <person name="Sykes S."/>
            <person name="Wortman J."/>
            <person name="Nusbaum C."/>
            <person name="Birren B."/>
        </authorList>
    </citation>
    <scope>NUCLEOTIDE SEQUENCE [LARGE SCALE GENOMIC DNA]</scope>
    <source>
        <strain evidence="4 5">BCC8398</strain>
    </source>
</reference>
<keyword evidence="3" id="KW-0732">Signal</keyword>
<dbReference type="Gene3D" id="3.40.50.150">
    <property type="entry name" value="Vaccinia Virus protein VP39"/>
    <property type="match status" value="1"/>
</dbReference>
<dbReference type="Pfam" id="PF13489">
    <property type="entry name" value="Methyltransf_23"/>
    <property type="match status" value="1"/>
</dbReference>
<feature type="compositionally biased region" description="Basic residues" evidence="2">
    <location>
        <begin position="241"/>
        <end position="251"/>
    </location>
</feature>
<feature type="signal peptide" evidence="3">
    <location>
        <begin position="1"/>
        <end position="19"/>
    </location>
</feature>
<gene>
    <name evidence="4" type="ORF">I316_02425</name>
</gene>
<dbReference type="Proteomes" id="UP000092666">
    <property type="component" value="Unassembled WGS sequence"/>
</dbReference>
<dbReference type="OrthoDB" id="3647at2759"/>
<dbReference type="GO" id="GO:0016740">
    <property type="term" value="F:transferase activity"/>
    <property type="evidence" value="ECO:0007669"/>
    <property type="project" value="UniProtKB-KW"/>
</dbReference>
<evidence type="ECO:0000313" key="4">
    <source>
        <dbReference type="EMBL" id="OCF35930.1"/>
    </source>
</evidence>
<evidence type="ECO:0000256" key="1">
    <source>
        <dbReference type="ARBA" id="ARBA00022679"/>
    </source>
</evidence>
<dbReference type="EMBL" id="KI669497">
    <property type="protein sequence ID" value="OCF35930.1"/>
    <property type="molecule type" value="Genomic_DNA"/>
</dbReference>
<evidence type="ECO:0000256" key="3">
    <source>
        <dbReference type="SAM" id="SignalP"/>
    </source>
</evidence>
<dbReference type="SUPFAM" id="SSF53335">
    <property type="entry name" value="S-adenosyl-L-methionine-dependent methyltransferases"/>
    <property type="match status" value="1"/>
</dbReference>
<protein>
    <recommendedName>
        <fullName evidence="6">Methyltransferase type 12 domain-containing protein</fullName>
    </recommendedName>
</protein>
<feature type="compositionally biased region" description="Basic residues" evidence="2">
    <location>
        <begin position="34"/>
        <end position="44"/>
    </location>
</feature>
<dbReference type="STRING" id="1296120.A0A1B9GY56"/>
<proteinExistence type="predicted"/>
<dbReference type="PANTHER" id="PTHR43861">
    <property type="entry name" value="TRANS-ACONITATE 2-METHYLTRANSFERASE-RELATED"/>
    <property type="match status" value="1"/>
</dbReference>
<evidence type="ECO:0000313" key="5">
    <source>
        <dbReference type="Proteomes" id="UP000092666"/>
    </source>
</evidence>
<dbReference type="InterPro" id="IPR029063">
    <property type="entry name" value="SAM-dependent_MTases_sf"/>
</dbReference>